<dbReference type="GO" id="GO:0005524">
    <property type="term" value="F:ATP binding"/>
    <property type="evidence" value="ECO:0007669"/>
    <property type="project" value="UniProtKB-KW"/>
</dbReference>
<dbReference type="PRINTS" id="PR00344">
    <property type="entry name" value="BCTRLSENSOR"/>
</dbReference>
<proteinExistence type="predicted"/>
<name>A0ABW5UUF1_9BURK</name>
<keyword evidence="10" id="KW-0472">Membrane</keyword>
<evidence type="ECO:0000313" key="12">
    <source>
        <dbReference type="EMBL" id="MFD2756553.1"/>
    </source>
</evidence>
<evidence type="ECO:0000256" key="3">
    <source>
        <dbReference type="ARBA" id="ARBA00012438"/>
    </source>
</evidence>
<comment type="catalytic activity">
    <reaction evidence="1">
        <text>ATP + protein L-histidine = ADP + protein N-phospho-L-histidine.</text>
        <dbReference type="EC" id="2.7.13.3"/>
    </reaction>
</comment>
<feature type="transmembrane region" description="Helical" evidence="10">
    <location>
        <begin position="162"/>
        <end position="181"/>
    </location>
</feature>
<dbReference type="InterPro" id="IPR005467">
    <property type="entry name" value="His_kinase_dom"/>
</dbReference>
<comment type="caution">
    <text evidence="12">The sequence shown here is derived from an EMBL/GenBank/DDBJ whole genome shotgun (WGS) entry which is preliminary data.</text>
</comment>
<dbReference type="SMART" id="SM00387">
    <property type="entry name" value="HATPase_c"/>
    <property type="match status" value="1"/>
</dbReference>
<dbReference type="Gene3D" id="3.30.565.10">
    <property type="entry name" value="Histidine kinase-like ATPase, C-terminal domain"/>
    <property type="match status" value="1"/>
</dbReference>
<gene>
    <name evidence="12" type="ORF">ACFSW6_20980</name>
</gene>
<dbReference type="InterPro" id="IPR036097">
    <property type="entry name" value="HisK_dim/P_sf"/>
</dbReference>
<dbReference type="InterPro" id="IPR003661">
    <property type="entry name" value="HisK_dim/P_dom"/>
</dbReference>
<dbReference type="Pfam" id="PF02518">
    <property type="entry name" value="HATPase_c"/>
    <property type="match status" value="1"/>
</dbReference>
<evidence type="ECO:0000256" key="4">
    <source>
        <dbReference type="ARBA" id="ARBA00022475"/>
    </source>
</evidence>
<dbReference type="PANTHER" id="PTHR44936">
    <property type="entry name" value="SENSOR PROTEIN CREC"/>
    <property type="match status" value="1"/>
</dbReference>
<dbReference type="InterPro" id="IPR036890">
    <property type="entry name" value="HATPase_C_sf"/>
</dbReference>
<keyword evidence="4" id="KW-1003">Cell membrane</keyword>
<feature type="domain" description="Histidine kinase" evidence="11">
    <location>
        <begin position="250"/>
        <end position="461"/>
    </location>
</feature>
<keyword evidence="5" id="KW-0597">Phosphoprotein</keyword>
<sequence>MPIPKRGLCWHLHQNAKASGPQAAFSSWKMAAVNKTSDSLFRVERLTERQNMQLLIQLRWIAVVGQVVTISLVHYGLGIALPLLPMALVLVALVATNLAYIYWSQGPRTVNASSLAYALLADVLALTIQLYLSGGASNPFIYLYLLQAILGAVLLQPFYAWCVAAATAIGALGLGFLHQPLQVSFESAEGLSRLYVIGVLISLLLTSTLTIVFLTRIVGNLRRRDARIADMRQRASEEEHIVRMGLLATGAAHELGTPLATMSVILGDWQHMPALMQDRDLQEDLQEMQQQLLRCKSIVSGVLLSAGEARAESTESTTFQTFIRDVVSHWQMHHHVDHFALRDRGVTDFAMLSDTALQQMLCNLLDNALEASPGWVELSIASDDRQVLLQVQDRGPGFDVAVLQQLGQRHVSTKQERPGRGLGMFLVMNVVRALGGSVQALNLPSHAGGGAQVQVCIPRSAIAI</sequence>
<dbReference type="InterPro" id="IPR003594">
    <property type="entry name" value="HATPase_dom"/>
</dbReference>
<reference evidence="13" key="1">
    <citation type="journal article" date="2019" name="Int. J. Syst. Evol. Microbiol.">
        <title>The Global Catalogue of Microorganisms (GCM) 10K type strain sequencing project: providing services to taxonomists for standard genome sequencing and annotation.</title>
        <authorList>
            <consortium name="The Broad Institute Genomics Platform"/>
            <consortium name="The Broad Institute Genome Sequencing Center for Infectious Disease"/>
            <person name="Wu L."/>
            <person name="Ma J."/>
        </authorList>
    </citation>
    <scope>NUCLEOTIDE SEQUENCE [LARGE SCALE GENOMIC DNA]</scope>
    <source>
        <strain evidence="13">TISTR 1906</strain>
    </source>
</reference>
<keyword evidence="10" id="KW-0812">Transmembrane</keyword>
<evidence type="ECO:0000256" key="5">
    <source>
        <dbReference type="ARBA" id="ARBA00022553"/>
    </source>
</evidence>
<evidence type="ECO:0000256" key="8">
    <source>
        <dbReference type="ARBA" id="ARBA00022777"/>
    </source>
</evidence>
<comment type="subcellular location">
    <subcellularLocation>
        <location evidence="2">Cell membrane</location>
        <topology evidence="2">Multi-pass membrane protein</topology>
    </subcellularLocation>
</comment>
<dbReference type="EMBL" id="JBHUMV010000012">
    <property type="protein sequence ID" value="MFD2756553.1"/>
    <property type="molecule type" value="Genomic_DNA"/>
</dbReference>
<keyword evidence="8" id="KW-0418">Kinase</keyword>
<keyword evidence="7" id="KW-0547">Nucleotide-binding</keyword>
<dbReference type="SUPFAM" id="SSF47384">
    <property type="entry name" value="Homodimeric domain of signal transducing histidine kinase"/>
    <property type="match status" value="1"/>
</dbReference>
<dbReference type="SUPFAM" id="SSF55874">
    <property type="entry name" value="ATPase domain of HSP90 chaperone/DNA topoisomerase II/histidine kinase"/>
    <property type="match status" value="1"/>
</dbReference>
<keyword evidence="13" id="KW-1185">Reference proteome</keyword>
<keyword evidence="9 12" id="KW-0067">ATP-binding</keyword>
<dbReference type="Proteomes" id="UP001597463">
    <property type="component" value="Unassembled WGS sequence"/>
</dbReference>
<evidence type="ECO:0000256" key="10">
    <source>
        <dbReference type="SAM" id="Phobius"/>
    </source>
</evidence>
<dbReference type="PANTHER" id="PTHR44936:SF10">
    <property type="entry name" value="SENSOR PROTEIN RSTB"/>
    <property type="match status" value="1"/>
</dbReference>
<evidence type="ECO:0000256" key="1">
    <source>
        <dbReference type="ARBA" id="ARBA00000085"/>
    </source>
</evidence>
<keyword evidence="10" id="KW-1133">Transmembrane helix</keyword>
<accession>A0ABW5UUF1</accession>
<feature type="transmembrane region" description="Helical" evidence="10">
    <location>
        <begin position="83"/>
        <end position="103"/>
    </location>
</feature>
<dbReference type="PROSITE" id="PS50109">
    <property type="entry name" value="HIS_KIN"/>
    <property type="match status" value="1"/>
</dbReference>
<evidence type="ECO:0000256" key="2">
    <source>
        <dbReference type="ARBA" id="ARBA00004651"/>
    </source>
</evidence>
<dbReference type="InterPro" id="IPR050980">
    <property type="entry name" value="2C_sensor_his_kinase"/>
</dbReference>
<evidence type="ECO:0000259" key="11">
    <source>
        <dbReference type="PROSITE" id="PS50109"/>
    </source>
</evidence>
<dbReference type="EC" id="2.7.13.3" evidence="3"/>
<feature type="transmembrane region" description="Helical" evidence="10">
    <location>
        <begin position="58"/>
        <end position="77"/>
    </location>
</feature>
<organism evidence="12 13">
    <name type="scientific">Comamonas terrae</name>
    <dbReference type="NCBI Taxonomy" id="673548"/>
    <lineage>
        <taxon>Bacteria</taxon>
        <taxon>Pseudomonadati</taxon>
        <taxon>Pseudomonadota</taxon>
        <taxon>Betaproteobacteria</taxon>
        <taxon>Burkholderiales</taxon>
        <taxon>Comamonadaceae</taxon>
        <taxon>Comamonas</taxon>
    </lineage>
</organism>
<feature type="transmembrane region" description="Helical" evidence="10">
    <location>
        <begin position="115"/>
        <end position="133"/>
    </location>
</feature>
<keyword evidence="6" id="KW-0808">Transferase</keyword>
<dbReference type="CDD" id="cd00082">
    <property type="entry name" value="HisKA"/>
    <property type="match status" value="1"/>
</dbReference>
<evidence type="ECO:0000256" key="7">
    <source>
        <dbReference type="ARBA" id="ARBA00022741"/>
    </source>
</evidence>
<protein>
    <recommendedName>
        <fullName evidence="3">histidine kinase</fullName>
        <ecNumber evidence="3">2.7.13.3</ecNumber>
    </recommendedName>
</protein>
<evidence type="ECO:0000256" key="9">
    <source>
        <dbReference type="ARBA" id="ARBA00022840"/>
    </source>
</evidence>
<dbReference type="InterPro" id="IPR004358">
    <property type="entry name" value="Sig_transdc_His_kin-like_C"/>
</dbReference>
<evidence type="ECO:0000313" key="13">
    <source>
        <dbReference type="Proteomes" id="UP001597463"/>
    </source>
</evidence>
<feature type="transmembrane region" description="Helical" evidence="10">
    <location>
        <begin position="193"/>
        <end position="214"/>
    </location>
</feature>
<evidence type="ECO:0000256" key="6">
    <source>
        <dbReference type="ARBA" id="ARBA00022679"/>
    </source>
</evidence>
<dbReference type="Gene3D" id="1.10.287.130">
    <property type="match status" value="1"/>
</dbReference>